<evidence type="ECO:0000256" key="3">
    <source>
        <dbReference type="ARBA" id="ARBA00022764"/>
    </source>
</evidence>
<dbReference type="NCBIfam" id="TIGR01409">
    <property type="entry name" value="TAT_signal_seq"/>
    <property type="match status" value="1"/>
</dbReference>
<keyword evidence="4" id="KW-0813">Transport</keyword>
<evidence type="ECO:0000256" key="1">
    <source>
        <dbReference type="ARBA" id="ARBA00004418"/>
    </source>
</evidence>
<dbReference type="EMBL" id="JACHXN010000036">
    <property type="protein sequence ID" value="MBB3149614.1"/>
    <property type="molecule type" value="Genomic_DNA"/>
</dbReference>
<name>A0A839UIJ5_9HYPH</name>
<dbReference type="Pfam" id="PF01547">
    <property type="entry name" value="SBP_bac_1"/>
    <property type="match status" value="1"/>
</dbReference>
<sequence length="440" mass="49316">MKQPKLIGISRRSFLGTATAGAATLAMPGILRAQTELRYLNHETDPRTVAFLRTLAADYEKEAGVRVRIETEPDPWVKLTTSIKAGKPYDFMSLPSITDPVLLAKSDAIVPVTDIVKEQGIEDFGPRSLSQFKDDIWGYPYDYNSVCLYYRSDWLSEKGLRVPTDWDSFIAVLQTLHDPDNRRYGYTQTLATGGDSSWANTGFLWSNDVRFYDEKWDVILDTPDIKKRTAEALAFIKKTADFSPPGLMSAKLKEVIANFVSGTAAVAPYAGRLMSNIQDNAPELADKFVLGPYVRPKGGQGVVTGGVDVFAIGKTDKVEEAKKLLRWMIKNDKITDFQLTLPLHYQPVQFSSYQNKRWSSNPLVEKYKDKLAVMRSFLDEKETKIDGIQYQGPNYSPNQGRLYNSDLISSMYQNVVAGKMSPEEAVDLGAAKIRELTDKV</sequence>
<reference evidence="4 5" key="1">
    <citation type="submission" date="2020-08" db="EMBL/GenBank/DDBJ databases">
        <title>Genomic Encyclopedia of Type Strains, Phase III (KMG-III): the genomes of soil and plant-associated and newly described type strains.</title>
        <authorList>
            <person name="Whitman W."/>
        </authorList>
    </citation>
    <scope>NUCLEOTIDE SEQUENCE [LARGE SCALE GENOMIC DNA]</scope>
    <source>
        <strain evidence="4 5">CECT 7015</strain>
    </source>
</reference>
<evidence type="ECO:0000256" key="2">
    <source>
        <dbReference type="ARBA" id="ARBA00008520"/>
    </source>
</evidence>
<dbReference type="Proteomes" id="UP000554520">
    <property type="component" value="Unassembled WGS sequence"/>
</dbReference>
<gene>
    <name evidence="4" type="ORF">FHS21_006068</name>
</gene>
<keyword evidence="3" id="KW-0574">Periplasm</keyword>
<dbReference type="InterPro" id="IPR050490">
    <property type="entry name" value="Bact_solute-bd_prot1"/>
</dbReference>
<dbReference type="RefSeq" id="WP_183665493.1">
    <property type="nucleotide sequence ID" value="NZ_JACHXN010000036.1"/>
</dbReference>
<comment type="subcellular location">
    <subcellularLocation>
        <location evidence="1">Periplasm</location>
    </subcellularLocation>
</comment>
<evidence type="ECO:0000313" key="4">
    <source>
        <dbReference type="EMBL" id="MBB3149614.1"/>
    </source>
</evidence>
<dbReference type="PANTHER" id="PTHR43649:SF12">
    <property type="entry name" value="DIACETYLCHITOBIOSE BINDING PROTEIN DASA"/>
    <property type="match status" value="1"/>
</dbReference>
<keyword evidence="5" id="KW-1185">Reference proteome</keyword>
<dbReference type="GO" id="GO:0042597">
    <property type="term" value="C:periplasmic space"/>
    <property type="evidence" value="ECO:0007669"/>
    <property type="project" value="UniProtKB-SubCell"/>
</dbReference>
<dbReference type="InterPro" id="IPR006059">
    <property type="entry name" value="SBP"/>
</dbReference>
<comment type="similarity">
    <text evidence="2">Belongs to the bacterial solute-binding protein 1 family.</text>
</comment>
<dbReference type="SUPFAM" id="SSF53850">
    <property type="entry name" value="Periplasmic binding protein-like II"/>
    <property type="match status" value="1"/>
</dbReference>
<dbReference type="AlphaFoldDB" id="A0A839UIJ5"/>
<dbReference type="PANTHER" id="PTHR43649">
    <property type="entry name" value="ARABINOSE-BINDING PROTEIN-RELATED"/>
    <property type="match status" value="1"/>
</dbReference>
<proteinExistence type="inferred from homology"/>
<dbReference type="InterPro" id="IPR006311">
    <property type="entry name" value="TAT_signal"/>
</dbReference>
<comment type="caution">
    <text evidence="4">The sequence shown here is derived from an EMBL/GenBank/DDBJ whole genome shotgun (WGS) entry which is preliminary data.</text>
</comment>
<organism evidence="4 5">
    <name type="scientific">Phyllobacterium trifolii</name>
    <dbReference type="NCBI Taxonomy" id="300193"/>
    <lineage>
        <taxon>Bacteria</taxon>
        <taxon>Pseudomonadati</taxon>
        <taxon>Pseudomonadota</taxon>
        <taxon>Alphaproteobacteria</taxon>
        <taxon>Hyphomicrobiales</taxon>
        <taxon>Phyllobacteriaceae</taxon>
        <taxon>Phyllobacterium</taxon>
    </lineage>
</organism>
<dbReference type="Gene3D" id="3.40.190.10">
    <property type="entry name" value="Periplasmic binding protein-like II"/>
    <property type="match status" value="1"/>
</dbReference>
<dbReference type="PROSITE" id="PS51318">
    <property type="entry name" value="TAT"/>
    <property type="match status" value="1"/>
</dbReference>
<dbReference type="InterPro" id="IPR019546">
    <property type="entry name" value="TAT_signal_bac_arc"/>
</dbReference>
<keyword evidence="4" id="KW-0762">Sugar transport</keyword>
<protein>
    <submittedName>
        <fullName evidence="4">Multiple sugar transport system substrate-binding protein</fullName>
    </submittedName>
</protein>
<evidence type="ECO:0000313" key="5">
    <source>
        <dbReference type="Proteomes" id="UP000554520"/>
    </source>
</evidence>
<accession>A0A839UIJ5</accession>